<evidence type="ECO:0000259" key="4">
    <source>
        <dbReference type="Pfam" id="PF13600"/>
    </source>
</evidence>
<dbReference type="AlphaFoldDB" id="A0AAD6ZBD0"/>
<name>A0AAD6ZBD0_9AGAR</name>
<protein>
    <recommendedName>
        <fullName evidence="7">Mucoidy inhibitor A</fullName>
    </recommendedName>
</protein>
<dbReference type="Pfam" id="PF13598">
    <property type="entry name" value="DUF4139"/>
    <property type="match status" value="1"/>
</dbReference>
<evidence type="ECO:0000259" key="3">
    <source>
        <dbReference type="Pfam" id="PF13598"/>
    </source>
</evidence>
<evidence type="ECO:0000313" key="6">
    <source>
        <dbReference type="Proteomes" id="UP001218218"/>
    </source>
</evidence>
<dbReference type="Pfam" id="PF13600">
    <property type="entry name" value="DUF4140"/>
    <property type="match status" value="1"/>
</dbReference>
<dbReference type="InterPro" id="IPR037291">
    <property type="entry name" value="DUF4139"/>
</dbReference>
<dbReference type="EMBL" id="JARIHO010000064">
    <property type="protein sequence ID" value="KAJ7315023.1"/>
    <property type="molecule type" value="Genomic_DNA"/>
</dbReference>
<keyword evidence="6" id="KW-1185">Reference proteome</keyword>
<evidence type="ECO:0008006" key="7">
    <source>
        <dbReference type="Google" id="ProtNLM"/>
    </source>
</evidence>
<gene>
    <name evidence="5" type="ORF">DFH08DRAFT_894491</name>
</gene>
<feature type="region of interest" description="Disordered" evidence="2">
    <location>
        <begin position="277"/>
        <end position="296"/>
    </location>
</feature>
<dbReference type="PANTHER" id="PTHR31005">
    <property type="entry name" value="DUF4139 DOMAIN-CONTAINING PROTEIN"/>
    <property type="match status" value="1"/>
</dbReference>
<comment type="caution">
    <text evidence="5">The sequence shown here is derived from an EMBL/GenBank/DDBJ whole genome shotgun (WGS) entry which is preliminary data.</text>
</comment>
<reference evidence="5" key="1">
    <citation type="submission" date="2023-03" db="EMBL/GenBank/DDBJ databases">
        <title>Massive genome expansion in bonnet fungi (Mycena s.s.) driven by repeated elements and novel gene families across ecological guilds.</title>
        <authorList>
            <consortium name="Lawrence Berkeley National Laboratory"/>
            <person name="Harder C.B."/>
            <person name="Miyauchi S."/>
            <person name="Viragh M."/>
            <person name="Kuo A."/>
            <person name="Thoen E."/>
            <person name="Andreopoulos B."/>
            <person name="Lu D."/>
            <person name="Skrede I."/>
            <person name="Drula E."/>
            <person name="Henrissat B."/>
            <person name="Morin E."/>
            <person name="Kohler A."/>
            <person name="Barry K."/>
            <person name="LaButti K."/>
            <person name="Morin E."/>
            <person name="Salamov A."/>
            <person name="Lipzen A."/>
            <person name="Mereny Z."/>
            <person name="Hegedus B."/>
            <person name="Baldrian P."/>
            <person name="Stursova M."/>
            <person name="Weitz H."/>
            <person name="Taylor A."/>
            <person name="Grigoriev I.V."/>
            <person name="Nagy L.G."/>
            <person name="Martin F."/>
            <person name="Kauserud H."/>
        </authorList>
    </citation>
    <scope>NUCLEOTIDE SEQUENCE</scope>
    <source>
        <strain evidence="5">CBHHK002</strain>
    </source>
</reference>
<evidence type="ECO:0000256" key="1">
    <source>
        <dbReference type="SAM" id="Coils"/>
    </source>
</evidence>
<dbReference type="InterPro" id="IPR011935">
    <property type="entry name" value="CHP02231"/>
</dbReference>
<feature type="domain" description="DUF4140" evidence="4">
    <location>
        <begin position="27"/>
        <end position="123"/>
    </location>
</feature>
<sequence length="580" mass="62982">MTDTNPPAFEPTSIELQSVADSEIIAVSLYSTRAEITRLYKFAVKTGQNQVYISGLPNVLEAESLRVEGRGAATIHDVMLSMENKHVPKSSPKLEELLSTREDKADALARCEQALSSLRQYLGSLTVQNLAVAQLESVLEQYEATGARLDARKKGLARELQRIDADIAAERALVAIPPEHNKLRNKAAIGVFAQTPGNVEIALIYAVPHASWTAFYDIRVDMDTKESPVKLIYKAAIKQNTGESWDNVPLQLETSTPTFGLGVPKLAPWNVDIYQPPSGPTPAREQTRPSWHAPESWSIPIPGQIEAFRDESRSRSPPRASYFSADEEDMGHEEAAVTSSGNVNATFRVPGLVTIPCDGAAHNFTIVELRPKAKMSWVAVPKGEARAHLTAYITNASDYTLLSGTANVYVDGSFIARSVVPRVSSQESFSCPLGLDPSIRIIYPATIKKLSQSGFYKKSATRSFTQRITVHNTKGVPIDGLRIVDQIPASRNAQIKVKLVQPALPLSEGEAAKGAESSAGPKVKGASVVVNKGVVAQWDGGDETDRRVSWVCTVPAQGKINLALEWTLTVSPADARVIEL</sequence>
<dbReference type="Proteomes" id="UP001218218">
    <property type="component" value="Unassembled WGS sequence"/>
</dbReference>
<feature type="region of interest" description="Disordered" evidence="2">
    <location>
        <begin position="308"/>
        <end position="333"/>
    </location>
</feature>
<evidence type="ECO:0000313" key="5">
    <source>
        <dbReference type="EMBL" id="KAJ7315023.1"/>
    </source>
</evidence>
<accession>A0AAD6ZBD0</accession>
<feature type="coiled-coil region" evidence="1">
    <location>
        <begin position="94"/>
        <end position="159"/>
    </location>
</feature>
<dbReference type="NCBIfam" id="TIGR02231">
    <property type="entry name" value="mucoidy inhibitor MuiA family protein"/>
    <property type="match status" value="1"/>
</dbReference>
<organism evidence="5 6">
    <name type="scientific">Mycena albidolilacea</name>
    <dbReference type="NCBI Taxonomy" id="1033008"/>
    <lineage>
        <taxon>Eukaryota</taxon>
        <taxon>Fungi</taxon>
        <taxon>Dikarya</taxon>
        <taxon>Basidiomycota</taxon>
        <taxon>Agaricomycotina</taxon>
        <taxon>Agaricomycetes</taxon>
        <taxon>Agaricomycetidae</taxon>
        <taxon>Agaricales</taxon>
        <taxon>Marasmiineae</taxon>
        <taxon>Mycenaceae</taxon>
        <taxon>Mycena</taxon>
    </lineage>
</organism>
<keyword evidence="1" id="KW-0175">Coiled coil</keyword>
<feature type="domain" description="DUF4139" evidence="3">
    <location>
        <begin position="202"/>
        <end position="567"/>
    </location>
</feature>
<proteinExistence type="predicted"/>
<dbReference type="PANTHER" id="PTHR31005:SF8">
    <property type="entry name" value="DUF4139 DOMAIN-CONTAINING PROTEIN"/>
    <property type="match status" value="1"/>
</dbReference>
<evidence type="ECO:0000256" key="2">
    <source>
        <dbReference type="SAM" id="MobiDB-lite"/>
    </source>
</evidence>
<dbReference type="InterPro" id="IPR025554">
    <property type="entry name" value="DUF4140"/>
</dbReference>